<protein>
    <submittedName>
        <fullName evidence="2">TerD family protein</fullName>
    </submittedName>
</protein>
<gene>
    <name evidence="2" type="ORF">ABWT76_002173</name>
</gene>
<dbReference type="EMBL" id="CP159837">
    <property type="protein sequence ID" value="XCM39267.1"/>
    <property type="molecule type" value="Genomic_DNA"/>
</dbReference>
<dbReference type="PANTHER" id="PTHR32097">
    <property type="entry name" value="CAMP-BINDING PROTEIN 1-RELATED"/>
    <property type="match status" value="1"/>
</dbReference>
<dbReference type="InterPro" id="IPR003325">
    <property type="entry name" value="TerD"/>
</dbReference>
<reference evidence="2" key="1">
    <citation type="submission" date="2024-07" db="EMBL/GenBank/DDBJ databases">
        <authorList>
            <person name="Kim Y.J."/>
            <person name="Jeong J.Y."/>
        </authorList>
    </citation>
    <scope>NUCLEOTIDE SEQUENCE</scope>
    <source>
        <strain evidence="2">GIHE-MW2</strain>
    </source>
</reference>
<evidence type="ECO:0000259" key="1">
    <source>
        <dbReference type="Pfam" id="PF02342"/>
    </source>
</evidence>
<organism evidence="2">
    <name type="scientific">Planktothricoides raciborskii GIHE-MW2</name>
    <dbReference type="NCBI Taxonomy" id="2792601"/>
    <lineage>
        <taxon>Bacteria</taxon>
        <taxon>Bacillati</taxon>
        <taxon>Cyanobacteriota</taxon>
        <taxon>Cyanophyceae</taxon>
        <taxon>Oscillatoriophycideae</taxon>
        <taxon>Oscillatoriales</taxon>
        <taxon>Oscillatoriaceae</taxon>
        <taxon>Planktothricoides</taxon>
    </lineage>
</organism>
<dbReference type="InterPro" id="IPR051324">
    <property type="entry name" value="Stress/Tellurium_Resist"/>
</dbReference>
<dbReference type="CDD" id="cd06974">
    <property type="entry name" value="TerD_like"/>
    <property type="match status" value="1"/>
</dbReference>
<dbReference type="Gene3D" id="2.60.60.30">
    <property type="entry name" value="sav2460 like domains"/>
    <property type="match status" value="1"/>
</dbReference>
<evidence type="ECO:0000313" key="2">
    <source>
        <dbReference type="EMBL" id="XCM39267.1"/>
    </source>
</evidence>
<dbReference type="Pfam" id="PF02342">
    <property type="entry name" value="TerD"/>
    <property type="match status" value="1"/>
</dbReference>
<accession>A0AAU8JKD2</accession>
<dbReference type="PANTHER" id="PTHR32097:SF17">
    <property type="entry name" value="CAMP-BINDING PROTEIN 1-RELATED"/>
    <property type="match status" value="1"/>
</dbReference>
<feature type="domain" description="TerD" evidence="1">
    <location>
        <begin position="10"/>
        <end position="195"/>
    </location>
</feature>
<sequence>MMNSVRPIKHELSHFTRLKCGLGWDMAVEDDMEDDAKDDVENDIDLDLVALCLDDSGKLPRGKMDFIYAAHPKHDSGAIILSNDNLTGAGEGDDENMSINLNQVPKAIAQIIFGVAIDSGADLKQDFSEVKNGFWRLCDRFSGQVLIHQSLSNPEWVGKTALLTATLKRQENGWLLIPLGETMTIDHLNELLFKYSN</sequence>
<name>A0AAU8JKD2_9CYAN</name>
<dbReference type="AlphaFoldDB" id="A0AAU8JKD2"/>
<proteinExistence type="predicted"/>
<dbReference type="RefSeq" id="WP_054469313.1">
    <property type="nucleotide sequence ID" value="NZ_CP159837.1"/>
</dbReference>